<dbReference type="EMBL" id="JBHMEI010000067">
    <property type="protein sequence ID" value="MFB9208237.1"/>
    <property type="molecule type" value="Genomic_DNA"/>
</dbReference>
<feature type="chain" id="PRO_5047144680" evidence="1">
    <location>
        <begin position="37"/>
        <end position="152"/>
    </location>
</feature>
<proteinExistence type="predicted"/>
<evidence type="ECO:0000256" key="1">
    <source>
        <dbReference type="SAM" id="SignalP"/>
    </source>
</evidence>
<name>A0ABV5IVF6_9ACTN</name>
<keyword evidence="3" id="KW-1185">Reference proteome</keyword>
<dbReference type="Proteomes" id="UP001589647">
    <property type="component" value="Unassembled WGS sequence"/>
</dbReference>
<organism evidence="2 3">
    <name type="scientific">Nonomuraea spiralis</name>
    <dbReference type="NCBI Taxonomy" id="46182"/>
    <lineage>
        <taxon>Bacteria</taxon>
        <taxon>Bacillati</taxon>
        <taxon>Actinomycetota</taxon>
        <taxon>Actinomycetes</taxon>
        <taxon>Streptosporangiales</taxon>
        <taxon>Streptosporangiaceae</taxon>
        <taxon>Nonomuraea</taxon>
    </lineage>
</organism>
<comment type="caution">
    <text evidence="2">The sequence shown here is derived from an EMBL/GenBank/DDBJ whole genome shotgun (WGS) entry which is preliminary data.</text>
</comment>
<keyword evidence="1" id="KW-0732">Signal</keyword>
<feature type="signal peptide" evidence="1">
    <location>
        <begin position="1"/>
        <end position="36"/>
    </location>
</feature>
<accession>A0ABV5IVF6</accession>
<dbReference type="RefSeq" id="WP_189648390.1">
    <property type="nucleotide sequence ID" value="NZ_BMRC01000007.1"/>
</dbReference>
<evidence type="ECO:0000313" key="2">
    <source>
        <dbReference type="EMBL" id="MFB9208237.1"/>
    </source>
</evidence>
<reference evidence="2 3" key="1">
    <citation type="submission" date="2024-09" db="EMBL/GenBank/DDBJ databases">
        <authorList>
            <person name="Sun Q."/>
            <person name="Mori K."/>
        </authorList>
    </citation>
    <scope>NUCLEOTIDE SEQUENCE [LARGE SCALE GENOMIC DNA]</scope>
    <source>
        <strain evidence="2 3">CCM 3426</strain>
    </source>
</reference>
<protein>
    <submittedName>
        <fullName evidence="2">Uncharacterized protein</fullName>
    </submittedName>
</protein>
<sequence length="152" mass="15990">MSNRSARALSRALITTAVAAATVLTPALTGTGSARAAADPTCGNWVPSLVFRGLSARACIWGTGAPWKQAQTEVFNGTGSAVEVERLTVLIESLPADARCVNISLQNGQTAFCGTRSVPDNNPFQFDRALGSAQVTDLARREQFSFESPFVG</sequence>
<gene>
    <name evidence="2" type="ORF">ACFFV7_44145</name>
</gene>
<evidence type="ECO:0000313" key="3">
    <source>
        <dbReference type="Proteomes" id="UP001589647"/>
    </source>
</evidence>